<organism evidence="5 7">
    <name type="scientific">Clostridium neonatale</name>
    <dbReference type="NCBI Taxonomy" id="137838"/>
    <lineage>
        <taxon>Bacteria</taxon>
        <taxon>Bacillati</taxon>
        <taxon>Bacillota</taxon>
        <taxon>Clostridia</taxon>
        <taxon>Eubacteriales</taxon>
        <taxon>Clostridiaceae</taxon>
        <taxon>Clostridium</taxon>
    </lineage>
</organism>
<dbReference type="CDD" id="cd06088">
    <property type="entry name" value="KOW_RPL14"/>
    <property type="match status" value="1"/>
</dbReference>
<evidence type="ECO:0000313" key="7">
    <source>
        <dbReference type="Proteomes" id="UP000220840"/>
    </source>
</evidence>
<dbReference type="Gene3D" id="2.30.30.30">
    <property type="match status" value="1"/>
</dbReference>
<dbReference type="GeneID" id="68875530"/>
<dbReference type="SUPFAM" id="SSF50104">
    <property type="entry name" value="Translation proteins SH3-like domain"/>
    <property type="match status" value="1"/>
</dbReference>
<dbReference type="GO" id="GO:1990904">
    <property type="term" value="C:ribonucleoprotein complex"/>
    <property type="evidence" value="ECO:0007669"/>
    <property type="project" value="UniProtKB-KW"/>
</dbReference>
<dbReference type="EMBL" id="CAMTCP010000228">
    <property type="protein sequence ID" value="CAI3601430.1"/>
    <property type="molecule type" value="Genomic_DNA"/>
</dbReference>
<dbReference type="Proteomes" id="UP000220840">
    <property type="component" value="Unassembled WGS sequence"/>
</dbReference>
<keyword evidence="2" id="KW-0687">Ribonucleoprotein</keyword>
<evidence type="ECO:0000313" key="8">
    <source>
        <dbReference type="Proteomes" id="UP000431451"/>
    </source>
</evidence>
<evidence type="ECO:0000313" key="6">
    <source>
        <dbReference type="EMBL" id="VCT82657.1"/>
    </source>
</evidence>
<evidence type="ECO:0000313" key="5">
    <source>
        <dbReference type="EMBL" id="PEG29676.1"/>
    </source>
</evidence>
<dbReference type="EMBL" id="CAKJVE010000004">
    <property type="protein sequence ID" value="CAG9703345.1"/>
    <property type="molecule type" value="Genomic_DNA"/>
</dbReference>
<sequence>MQNNDLIGKVVLSKAGRDKNNLYVIVRQMNEDYVLLANGNTKSINMPKKKKLKHLSILEDTDDEIISSIKSCDKGTDLKIKRFLKLKGIVKEG</sequence>
<accession>A0A2A7MDD9</accession>
<keyword evidence="7" id="KW-1185">Reference proteome</keyword>
<dbReference type="Proteomes" id="UP001189143">
    <property type="component" value="Unassembled WGS sequence"/>
</dbReference>
<dbReference type="EMBL" id="PDCJ01000003">
    <property type="protein sequence ID" value="PEG29676.1"/>
    <property type="molecule type" value="Genomic_DNA"/>
</dbReference>
<dbReference type="InterPro" id="IPR041985">
    <property type="entry name" value="Ribosomal_eL14_KOW"/>
</dbReference>
<evidence type="ECO:0000313" key="3">
    <source>
        <dbReference type="EMBL" id="CAG9703345.1"/>
    </source>
</evidence>
<evidence type="ECO:0000256" key="2">
    <source>
        <dbReference type="ARBA" id="ARBA00023274"/>
    </source>
</evidence>
<evidence type="ECO:0000313" key="4">
    <source>
        <dbReference type="EMBL" id="CAI3601430.1"/>
    </source>
</evidence>
<reference evidence="5 7" key="1">
    <citation type="submission" date="2017-10" db="EMBL/GenBank/DDBJ databases">
        <title>Effective Description of Clostridium neonatale sp. nov. linked to necrotizing enterocolitis in neonates and a clarification of species assignable to the genus Clostridium (Prazmowski 1880) emend. Lawson and Rainey 2016.</title>
        <authorList>
            <person name="Bernard K."/>
            <person name="Burdz T."/>
            <person name="Wiebe D."/>
            <person name="Balcewich B."/>
            <person name="Alfa M."/>
            <person name="Bernier A.-M."/>
        </authorList>
    </citation>
    <scope>NUCLEOTIDE SEQUENCE [LARGE SCALE GENOMIC DNA]</scope>
    <source>
        <strain evidence="5 7">LCDC99A005</strain>
    </source>
</reference>
<protein>
    <submittedName>
        <fullName evidence="3">Ribosomal protein L14E/L6E/L27E-like</fullName>
    </submittedName>
</protein>
<gene>
    <name evidence="4" type="ORF">CNEO2_310069</name>
    <name evidence="3" type="ORF">CNEO_40537</name>
    <name evidence="6" type="ORF">CNEONATNEC25_00217</name>
    <name evidence="5" type="ORF">CQ394_17215</name>
</gene>
<reference evidence="4" key="4">
    <citation type="submission" date="2022-10" db="EMBL/GenBank/DDBJ databases">
        <authorList>
            <person name="Aires J."/>
            <person name="Mesa V."/>
        </authorList>
    </citation>
    <scope>NUCLEOTIDE SEQUENCE</scope>
    <source>
        <strain evidence="4">Clostridium neonatale JD116</strain>
    </source>
</reference>
<reference evidence="6 8" key="2">
    <citation type="submission" date="2018-06" db="EMBL/GenBank/DDBJ databases">
        <authorList>
            <consortium name="IHU Genomes"/>
        </authorList>
    </citation>
    <scope>NUCLEOTIDE SEQUENCE [LARGE SCALE GENOMIC DNA]</scope>
    <source>
        <strain evidence="6 8">NEC25</strain>
    </source>
</reference>
<dbReference type="Proteomes" id="UP000789738">
    <property type="component" value="Unassembled WGS sequence"/>
</dbReference>
<dbReference type="OrthoDB" id="1683515at2"/>
<keyword evidence="1 3" id="KW-0689">Ribosomal protein</keyword>
<dbReference type="AlphaFoldDB" id="A0A2A7MDD9"/>
<dbReference type="Proteomes" id="UP000431451">
    <property type="component" value="Unassembled WGS sequence"/>
</dbReference>
<reference evidence="3" key="3">
    <citation type="submission" date="2021-10" db="EMBL/GenBank/DDBJ databases">
        <authorList>
            <person name="Mesa V."/>
        </authorList>
    </citation>
    <scope>NUCLEOTIDE SEQUENCE</scope>
    <source>
        <strain evidence="3">CC3_PB</strain>
    </source>
</reference>
<name>A0A2A7MDD9_9CLOT</name>
<dbReference type="STRING" id="137838.GCA_001458595_00627"/>
<proteinExistence type="predicted"/>
<evidence type="ECO:0000256" key="1">
    <source>
        <dbReference type="ARBA" id="ARBA00022980"/>
    </source>
</evidence>
<dbReference type="InterPro" id="IPR014722">
    <property type="entry name" value="Rib_uL2_dom2"/>
</dbReference>
<dbReference type="RefSeq" id="WP_058293575.1">
    <property type="nucleotide sequence ID" value="NZ_CAKJVD010000034.1"/>
</dbReference>
<dbReference type="GO" id="GO:0005840">
    <property type="term" value="C:ribosome"/>
    <property type="evidence" value="ECO:0007669"/>
    <property type="project" value="UniProtKB-KW"/>
</dbReference>
<dbReference type="InterPro" id="IPR008991">
    <property type="entry name" value="Translation_prot_SH3-like_sf"/>
</dbReference>
<dbReference type="EMBL" id="UWJD01000001">
    <property type="protein sequence ID" value="VCT82657.1"/>
    <property type="molecule type" value="Genomic_DNA"/>
</dbReference>